<dbReference type="PANTHER" id="PTHR12755:SF3">
    <property type="entry name" value="POLYNUCLEOTIDE 5'-HYDROXYL-KINASE NOL9"/>
    <property type="match status" value="1"/>
</dbReference>
<evidence type="ECO:0000256" key="3">
    <source>
        <dbReference type="ARBA" id="ARBA00022741"/>
    </source>
</evidence>
<dbReference type="CDD" id="cd06532">
    <property type="entry name" value="Glyco_transf_25"/>
    <property type="match status" value="1"/>
</dbReference>
<dbReference type="Pfam" id="PF01755">
    <property type="entry name" value="Glyco_transf_25"/>
    <property type="match status" value="1"/>
</dbReference>
<keyword evidence="10" id="KW-1185">Reference proteome</keyword>
<reference evidence="9" key="1">
    <citation type="submission" date="2021-02" db="EMBL/GenBank/DDBJ databases">
        <authorList>
            <person name="Dougan E. K."/>
            <person name="Rhodes N."/>
            <person name="Thang M."/>
            <person name="Chan C."/>
        </authorList>
    </citation>
    <scope>NUCLEOTIDE SEQUENCE</scope>
</reference>
<evidence type="ECO:0000256" key="5">
    <source>
        <dbReference type="ARBA" id="ARBA00022840"/>
    </source>
</evidence>
<evidence type="ECO:0000256" key="2">
    <source>
        <dbReference type="ARBA" id="ARBA00022679"/>
    </source>
</evidence>
<dbReference type="Gene3D" id="3.40.50.300">
    <property type="entry name" value="P-loop containing nucleotide triphosphate hydrolases"/>
    <property type="match status" value="1"/>
</dbReference>
<dbReference type="GO" id="GO:0005524">
    <property type="term" value="F:ATP binding"/>
    <property type="evidence" value="ECO:0007669"/>
    <property type="project" value="UniProtKB-KW"/>
</dbReference>
<evidence type="ECO:0000313" key="9">
    <source>
        <dbReference type="EMBL" id="CAE8589146.1"/>
    </source>
</evidence>
<dbReference type="GO" id="GO:0005634">
    <property type="term" value="C:nucleus"/>
    <property type="evidence" value="ECO:0007669"/>
    <property type="project" value="TreeGrafter"/>
</dbReference>
<dbReference type="InterPro" id="IPR002654">
    <property type="entry name" value="Glyco_trans_25"/>
</dbReference>
<dbReference type="InterPro" id="IPR032319">
    <property type="entry name" value="CLP1_P"/>
</dbReference>
<gene>
    <name evidence="9" type="ORF">PGLA1383_LOCUS7923</name>
</gene>
<feature type="compositionally biased region" description="Low complexity" evidence="6">
    <location>
        <begin position="9"/>
        <end position="41"/>
    </location>
</feature>
<dbReference type="Proteomes" id="UP000654075">
    <property type="component" value="Unassembled WGS sequence"/>
</dbReference>
<dbReference type="OrthoDB" id="371733at2759"/>
<keyword evidence="3" id="KW-0547">Nucleotide-binding</keyword>
<dbReference type="PANTHER" id="PTHR12755">
    <property type="entry name" value="CLEAVAGE/POLYADENYLATION FACTOR IA SUBUNIT CLP1P"/>
    <property type="match status" value="1"/>
</dbReference>
<proteinExistence type="inferred from homology"/>
<feature type="non-terminal residue" evidence="9">
    <location>
        <position position="1361"/>
    </location>
</feature>
<dbReference type="EMBL" id="CAJNNV010003511">
    <property type="protein sequence ID" value="CAE8589146.1"/>
    <property type="molecule type" value="Genomic_DNA"/>
</dbReference>
<feature type="region of interest" description="Disordered" evidence="6">
    <location>
        <begin position="854"/>
        <end position="878"/>
    </location>
</feature>
<keyword evidence="4" id="KW-0418">Kinase</keyword>
<name>A0A813DPW9_POLGL</name>
<evidence type="ECO:0000256" key="1">
    <source>
        <dbReference type="ARBA" id="ARBA00011003"/>
    </source>
</evidence>
<dbReference type="GO" id="GO:0000448">
    <property type="term" value="P:cleavage in ITS2 between 5.8S rRNA and LSU-rRNA of tricistronic rRNA transcript (SSU-rRNA, 5.8S rRNA, LSU-rRNA)"/>
    <property type="evidence" value="ECO:0007669"/>
    <property type="project" value="TreeGrafter"/>
</dbReference>
<evidence type="ECO:0000259" key="7">
    <source>
        <dbReference type="Pfam" id="PF01755"/>
    </source>
</evidence>
<keyword evidence="2" id="KW-0808">Transferase</keyword>
<organism evidence="9 10">
    <name type="scientific">Polarella glacialis</name>
    <name type="common">Dinoflagellate</name>
    <dbReference type="NCBI Taxonomy" id="89957"/>
    <lineage>
        <taxon>Eukaryota</taxon>
        <taxon>Sar</taxon>
        <taxon>Alveolata</taxon>
        <taxon>Dinophyceae</taxon>
        <taxon>Suessiales</taxon>
        <taxon>Suessiaceae</taxon>
        <taxon>Polarella</taxon>
    </lineage>
</organism>
<dbReference type="InterPro" id="IPR045116">
    <property type="entry name" value="Clp1/Grc3"/>
</dbReference>
<protein>
    <submittedName>
        <fullName evidence="9">Uncharacterized protein</fullName>
    </submittedName>
</protein>
<feature type="region of interest" description="Disordered" evidence="6">
    <location>
        <begin position="1"/>
        <end position="41"/>
    </location>
</feature>
<evidence type="ECO:0000256" key="6">
    <source>
        <dbReference type="SAM" id="MobiDB-lite"/>
    </source>
</evidence>
<comment type="caution">
    <text evidence="9">The sequence shown here is derived from an EMBL/GenBank/DDBJ whole genome shotgun (WGS) entry which is preliminary data.</text>
</comment>
<feature type="domain" description="Clp1 P-loop" evidence="8">
    <location>
        <begin position="1297"/>
        <end position="1350"/>
    </location>
</feature>
<keyword evidence="5" id="KW-0067">ATP-binding</keyword>
<dbReference type="GO" id="GO:0051731">
    <property type="term" value="F:polynucleotide 5'-hydroxyl-kinase activity"/>
    <property type="evidence" value="ECO:0007669"/>
    <property type="project" value="InterPro"/>
</dbReference>
<evidence type="ECO:0000256" key="4">
    <source>
        <dbReference type="ARBA" id="ARBA00022777"/>
    </source>
</evidence>
<accession>A0A813DPW9</accession>
<comment type="similarity">
    <text evidence="1">Belongs to the Clp1 family. NOL9/GRC3 subfamily.</text>
</comment>
<evidence type="ECO:0000313" key="10">
    <source>
        <dbReference type="Proteomes" id="UP000654075"/>
    </source>
</evidence>
<dbReference type="InterPro" id="IPR027417">
    <property type="entry name" value="P-loop_NTPase"/>
</dbReference>
<sequence length="1361" mass="149057">MHHQSWSSHPHTTPHTTTTTTTTITTATTHTPPTTTTITTTTCKDAPPILVINLDRSPQRWESCQKEFAREKIKVERFPATDGKTLTKEELQKLATPSAQWLCTKGMIGCWLSHQRIWQKVVDDSLPAVIALEDDVRLVTDFEARLHKLMAELPEDWEICLLGAVACINPDVEALPMKFYSFCTGGGRPSPGRTRRVSPGVFVPHRPAGTHAYMISQRGAQRLLKEFPLARYHVDLTAWAVPELKLYAAVDFLATQDFEEQSTVSKAGEPLTQLRGVAAAGKTRACGDGSIIVSLHPLPGGCGILSVEGIAGSRDLVPGHGLLADSIPLPNVGLEILAPRLQIGQSYGGGLPLSEFNKVVPPGWRPGIPGYPIKLFFERLKLWYRVTDNAEAQLGVLVAGRLQGAPQKIALRLRLPRPAAAGGGYDIGDEALIRLSQEQLIDAATNTIVQDYIPSGLQFLCQALRAIYGLQDQDRTTVALDSFYEFKRGHLGLAEFAQEFDHRYESAEDEACLQMNDTGKTYFFLRGSGLGDKVIEDIKLQMRGDMSRYQEIRTLVLKLARANDKDKETLNMYQDQTDFNYKLNLDETNGNYYGSWHDPTTGEIIEYDYGANTSDDMYYGDYDYVYDGEYSDYDGAGYDEDWYGDDGWQDEVYHGDFPLEEWTWPASAPDSSTVSTAETTLLDVDASYWKGQTKGKGKGFGAKGKGPSGGSASGIGCAACGSRWHSSLDCPLNDPSKGDQGKGKGGKDYRYENFWKGKGKGKKGGKSKGFGKGLYSGKGFGKYRPSFGFGKGKYSGGYGKSYGKGYGKGKFKGGYGGFRYSSPYNFTAFQDHEVPEAPERAPTIAFKADGSGTQYYDFDDEKPSSSTRPPPQSTTEPMIDTAGNLGYNDGYGELDTAPASMPDVRVSGLSFLVGTCSSAFPTDYEDWSSLYYSVRGVKRHGLLIDPGGASGLIGTDTLKEYRDEILLPQGVDIICRPTTQNVSGISGKPEPALSRVTMPIFPGIKSSTFTADVIGKQGSKCPALLPNPSMRAASMGLLTNFYENGDGMLIVHDNGKRLLYRCFLTESGHYILPTDNIKNNNNVDEKATAKVSAFYAAVLHDAQQQWSDISPVYLAVDKAAPPSTRSTGWKQSLDVTAKTSTVQPVTYNSHKDSTFTAEISLCGSVEVRVVRGCAEIWGARLAPSAEFQQVVVPPWSAVARLRVVRSSSDGQPEAEVATETQDVKLFLQERSWPVVLCLRVQTDSGADRLEVIRSALTPPAERKRLSVHRSWPSVAKNFFSQLCAEDPALPAALLIMGAKGVGKSTCCRYFVNRLLADCPEVCFLETDIGQPELGPPGMVTLHCLRRPLLQVPHAEQHTHQR</sequence>
<dbReference type="Pfam" id="PF16575">
    <property type="entry name" value="CLP1_P"/>
    <property type="match status" value="1"/>
</dbReference>
<evidence type="ECO:0000259" key="8">
    <source>
        <dbReference type="Pfam" id="PF16575"/>
    </source>
</evidence>
<feature type="domain" description="Glycosyl transferase family 25" evidence="7">
    <location>
        <begin position="48"/>
        <end position="235"/>
    </location>
</feature>